<sequence length="82" mass="9765">MVLDSARFQALSETQQDCYVQQHGKFIAHRWHENYSIELYDLGSFYCEQWLEQECVHPPRYQAFHSEACLEAYAQPLELACY</sequence>
<accession>A0A939JDA1</accession>
<dbReference type="EMBL" id="JAFLQZ010000009">
    <property type="protein sequence ID" value="MBO0359185.1"/>
    <property type="molecule type" value="Genomic_DNA"/>
</dbReference>
<protein>
    <submittedName>
        <fullName evidence="1">Uncharacterized protein</fullName>
    </submittedName>
</protein>
<organism evidence="1 2">
    <name type="scientific">Hymenobacter telluris</name>
    <dbReference type="NCBI Taxonomy" id="2816474"/>
    <lineage>
        <taxon>Bacteria</taxon>
        <taxon>Pseudomonadati</taxon>
        <taxon>Bacteroidota</taxon>
        <taxon>Cytophagia</taxon>
        <taxon>Cytophagales</taxon>
        <taxon>Hymenobacteraceae</taxon>
        <taxon>Hymenobacter</taxon>
    </lineage>
</organism>
<evidence type="ECO:0000313" key="2">
    <source>
        <dbReference type="Proteomes" id="UP000664144"/>
    </source>
</evidence>
<dbReference type="AlphaFoldDB" id="A0A939JDA1"/>
<gene>
    <name evidence="1" type="ORF">J0X19_14585</name>
</gene>
<evidence type="ECO:0000313" key="1">
    <source>
        <dbReference type="EMBL" id="MBO0359185.1"/>
    </source>
</evidence>
<name>A0A939JDA1_9BACT</name>
<proteinExistence type="predicted"/>
<reference evidence="1" key="1">
    <citation type="submission" date="2021-03" db="EMBL/GenBank/DDBJ databases">
        <authorList>
            <person name="Kim M.K."/>
        </authorList>
    </citation>
    <scope>NUCLEOTIDE SEQUENCE</scope>
    <source>
        <strain evidence="1">BT186</strain>
    </source>
</reference>
<dbReference type="Proteomes" id="UP000664144">
    <property type="component" value="Unassembled WGS sequence"/>
</dbReference>
<comment type="caution">
    <text evidence="1">The sequence shown here is derived from an EMBL/GenBank/DDBJ whole genome shotgun (WGS) entry which is preliminary data.</text>
</comment>
<keyword evidence="2" id="KW-1185">Reference proteome</keyword>